<gene>
    <name evidence="2" type="ORF">CROQUDRAFT_110647</name>
</gene>
<reference evidence="2" key="1">
    <citation type="submission" date="2013-11" db="EMBL/GenBank/DDBJ databases">
        <title>Genome sequence of the fusiform rust pathogen reveals effectors for host alternation and coevolution with pine.</title>
        <authorList>
            <consortium name="DOE Joint Genome Institute"/>
            <person name="Smith K."/>
            <person name="Pendleton A."/>
            <person name="Kubisiak T."/>
            <person name="Anderson C."/>
            <person name="Salamov A."/>
            <person name="Aerts A."/>
            <person name="Riley R."/>
            <person name="Clum A."/>
            <person name="Lindquist E."/>
            <person name="Ence D."/>
            <person name="Campbell M."/>
            <person name="Kronenberg Z."/>
            <person name="Feau N."/>
            <person name="Dhillon B."/>
            <person name="Hamelin R."/>
            <person name="Burleigh J."/>
            <person name="Smith J."/>
            <person name="Yandell M."/>
            <person name="Nelson C."/>
            <person name="Grigoriev I."/>
            <person name="Davis J."/>
        </authorList>
    </citation>
    <scope>NUCLEOTIDE SEQUENCE</scope>
    <source>
        <strain evidence="2">G11</strain>
    </source>
</reference>
<evidence type="ECO:0000313" key="3">
    <source>
        <dbReference type="Proteomes" id="UP000886653"/>
    </source>
</evidence>
<dbReference type="AlphaFoldDB" id="A0A9P6N8W7"/>
<proteinExistence type="predicted"/>
<name>A0A9P6N8W7_9BASI</name>
<evidence type="ECO:0000256" key="1">
    <source>
        <dbReference type="SAM" id="MobiDB-lite"/>
    </source>
</evidence>
<protein>
    <submittedName>
        <fullName evidence="2">Uncharacterized protein</fullName>
    </submittedName>
</protein>
<sequence length="257" mass="29082">MPNALVHTSGANISPHHYIDPTRASSEYGLLQHMSLPDHLIPSSKDLASKHRKEDLKFKARPEKGAKKIKQHMQKTKKNKKDKEANQATTSTSIDLSIKKSRKAWLAPADTTLSSITASPSESTWNVSKNFVKMWNYLSHRVWHDIRPYLSTHGYPPPSEQPMQHLPRHFLREVQMDADHQEICPSEEVAPELVPSPQHDIAGPDQTKGLNFKTGMLCVFALLLSLTVTFKNCCDTLENDLGLERSLYIINLCTWLP</sequence>
<organism evidence="2 3">
    <name type="scientific">Cronartium quercuum f. sp. fusiforme G11</name>
    <dbReference type="NCBI Taxonomy" id="708437"/>
    <lineage>
        <taxon>Eukaryota</taxon>
        <taxon>Fungi</taxon>
        <taxon>Dikarya</taxon>
        <taxon>Basidiomycota</taxon>
        <taxon>Pucciniomycotina</taxon>
        <taxon>Pucciniomycetes</taxon>
        <taxon>Pucciniales</taxon>
        <taxon>Coleosporiaceae</taxon>
        <taxon>Cronartium</taxon>
    </lineage>
</organism>
<dbReference type="Proteomes" id="UP000886653">
    <property type="component" value="Unassembled WGS sequence"/>
</dbReference>
<keyword evidence="3" id="KW-1185">Reference proteome</keyword>
<dbReference type="EMBL" id="MU167398">
    <property type="protein sequence ID" value="KAG0141177.1"/>
    <property type="molecule type" value="Genomic_DNA"/>
</dbReference>
<feature type="compositionally biased region" description="Basic residues" evidence="1">
    <location>
        <begin position="67"/>
        <end position="80"/>
    </location>
</feature>
<comment type="caution">
    <text evidence="2">The sequence shown here is derived from an EMBL/GenBank/DDBJ whole genome shotgun (WGS) entry which is preliminary data.</text>
</comment>
<accession>A0A9P6N8W7</accession>
<feature type="region of interest" description="Disordered" evidence="1">
    <location>
        <begin position="47"/>
        <end position="91"/>
    </location>
</feature>
<feature type="compositionally biased region" description="Basic and acidic residues" evidence="1">
    <location>
        <begin position="47"/>
        <end position="66"/>
    </location>
</feature>
<evidence type="ECO:0000313" key="2">
    <source>
        <dbReference type="EMBL" id="KAG0141177.1"/>
    </source>
</evidence>